<proteinExistence type="predicted"/>
<evidence type="ECO:0000313" key="3">
    <source>
        <dbReference type="Proteomes" id="UP000242561"/>
    </source>
</evidence>
<reference evidence="2 3" key="1">
    <citation type="submission" date="2016-11" db="EMBL/GenBank/DDBJ databases">
        <title>Sphingorhabdus sp. LPB0140, isolated from marine environment.</title>
        <authorList>
            <person name="Kim E."/>
            <person name="Yi H."/>
        </authorList>
    </citation>
    <scope>NUCLEOTIDE SEQUENCE [LARGE SCALE GENOMIC DNA]</scope>
    <source>
        <strain evidence="2 3">LPB0140</strain>
    </source>
</reference>
<dbReference type="Proteomes" id="UP000242561">
    <property type="component" value="Chromosome"/>
</dbReference>
<dbReference type="STRING" id="1913578.LPB140_06590"/>
<dbReference type="AlphaFoldDB" id="A0A1L3JBN3"/>
<dbReference type="EMBL" id="CP018154">
    <property type="protein sequence ID" value="APG62509.1"/>
    <property type="molecule type" value="Genomic_DNA"/>
</dbReference>
<dbReference type="PANTHER" id="PTHR34387">
    <property type="entry name" value="SLR1258 PROTEIN"/>
    <property type="match status" value="1"/>
</dbReference>
<evidence type="ECO:0000256" key="1">
    <source>
        <dbReference type="SAM" id="SignalP"/>
    </source>
</evidence>
<sequence>MNKSLFCSLALFTAFIPLNIAAAETVNMTNPTGPVIDLSVRETIKVKPDMVTLYFTISAQDKDKNKAILAADQKLGQAIAAAKSAGIMEEDIVSDQKNISPDYDYDTTPYKVKGYSAHRNLNIIIKDIADIEKVNNIANNIIKSGASSLNYTEFDLLNKEPYLQKATETALLNAKKRANWHAKFAGYSGVKLLNVKENIESEAMATRDTVEMAYEAAVEAVAPEPANFMPSDIEITAALVLAYEMTP</sequence>
<dbReference type="KEGG" id="sphl:LPB140_06590"/>
<dbReference type="Pfam" id="PF04402">
    <property type="entry name" value="SIMPL"/>
    <property type="match status" value="1"/>
</dbReference>
<keyword evidence="3" id="KW-1185">Reference proteome</keyword>
<feature type="chain" id="PRO_5012905248" description="DUF541 domain-containing protein" evidence="1">
    <location>
        <begin position="23"/>
        <end position="247"/>
    </location>
</feature>
<gene>
    <name evidence="2" type="ORF">LPB140_06590</name>
</gene>
<dbReference type="GO" id="GO:0006974">
    <property type="term" value="P:DNA damage response"/>
    <property type="evidence" value="ECO:0007669"/>
    <property type="project" value="TreeGrafter"/>
</dbReference>
<organism evidence="2 3">
    <name type="scientific">Sphingorhabdus lutea</name>
    <dbReference type="NCBI Taxonomy" id="1913578"/>
    <lineage>
        <taxon>Bacteria</taxon>
        <taxon>Pseudomonadati</taxon>
        <taxon>Pseudomonadota</taxon>
        <taxon>Alphaproteobacteria</taxon>
        <taxon>Sphingomonadales</taxon>
        <taxon>Sphingomonadaceae</taxon>
        <taxon>Sphingorhabdus</taxon>
    </lineage>
</organism>
<dbReference type="Gene3D" id="3.30.70.2970">
    <property type="entry name" value="Protein of unknown function (DUF541), domain 2"/>
    <property type="match status" value="1"/>
</dbReference>
<feature type="signal peptide" evidence="1">
    <location>
        <begin position="1"/>
        <end position="22"/>
    </location>
</feature>
<dbReference type="Gene3D" id="3.30.110.170">
    <property type="entry name" value="Protein of unknown function (DUF541), domain 1"/>
    <property type="match status" value="1"/>
</dbReference>
<dbReference type="PANTHER" id="PTHR34387:SF1">
    <property type="entry name" value="PERIPLASMIC IMMUNOGENIC PROTEIN"/>
    <property type="match status" value="1"/>
</dbReference>
<evidence type="ECO:0000313" key="2">
    <source>
        <dbReference type="EMBL" id="APG62509.1"/>
    </source>
</evidence>
<dbReference type="InterPro" id="IPR007497">
    <property type="entry name" value="SIMPL/DUF541"/>
</dbReference>
<dbReference type="InterPro" id="IPR052022">
    <property type="entry name" value="26kDa_periplasmic_antigen"/>
</dbReference>
<evidence type="ECO:0008006" key="4">
    <source>
        <dbReference type="Google" id="ProtNLM"/>
    </source>
</evidence>
<dbReference type="OrthoDB" id="9813144at2"/>
<name>A0A1L3JBN3_9SPHN</name>
<accession>A0A1L3JBN3</accession>
<dbReference type="RefSeq" id="WP_072559161.1">
    <property type="nucleotide sequence ID" value="NZ_CP018154.1"/>
</dbReference>
<keyword evidence="1" id="KW-0732">Signal</keyword>
<protein>
    <recommendedName>
        <fullName evidence="4">DUF541 domain-containing protein</fullName>
    </recommendedName>
</protein>